<evidence type="ECO:0000313" key="2">
    <source>
        <dbReference type="Proteomes" id="UP000789405"/>
    </source>
</evidence>
<name>A0A9N9PL56_9GLOM</name>
<reference evidence="1" key="1">
    <citation type="submission" date="2021-06" db="EMBL/GenBank/DDBJ databases">
        <authorList>
            <person name="Kallberg Y."/>
            <person name="Tangrot J."/>
            <person name="Rosling A."/>
        </authorList>
    </citation>
    <scope>NUCLEOTIDE SEQUENCE</scope>
    <source>
        <strain evidence="1">MA453B</strain>
    </source>
</reference>
<accession>A0A9N9PL56</accession>
<dbReference type="Proteomes" id="UP000789405">
    <property type="component" value="Unassembled WGS sequence"/>
</dbReference>
<sequence>TVIKPSSSILGGVFSFSFVPDFCKAKVQAGSSIVSLSLGALLNKIASFVGIIIVSRLARFSVFSLGFSSKFETEKFSFGSFSCTSVIVGSSCC</sequence>
<feature type="non-terminal residue" evidence="1">
    <location>
        <position position="93"/>
    </location>
</feature>
<dbReference type="AlphaFoldDB" id="A0A9N9PL56"/>
<organism evidence="1 2">
    <name type="scientific">Dentiscutata erythropus</name>
    <dbReference type="NCBI Taxonomy" id="1348616"/>
    <lineage>
        <taxon>Eukaryota</taxon>
        <taxon>Fungi</taxon>
        <taxon>Fungi incertae sedis</taxon>
        <taxon>Mucoromycota</taxon>
        <taxon>Glomeromycotina</taxon>
        <taxon>Glomeromycetes</taxon>
        <taxon>Diversisporales</taxon>
        <taxon>Gigasporaceae</taxon>
        <taxon>Dentiscutata</taxon>
    </lineage>
</organism>
<protein>
    <submittedName>
        <fullName evidence="1">8992_t:CDS:1</fullName>
    </submittedName>
</protein>
<keyword evidence="2" id="KW-1185">Reference proteome</keyword>
<evidence type="ECO:0000313" key="1">
    <source>
        <dbReference type="EMBL" id="CAG8827465.1"/>
    </source>
</evidence>
<gene>
    <name evidence="1" type="ORF">DERYTH_LOCUS28303</name>
</gene>
<comment type="caution">
    <text evidence="1">The sequence shown here is derived from an EMBL/GenBank/DDBJ whole genome shotgun (WGS) entry which is preliminary data.</text>
</comment>
<proteinExistence type="predicted"/>
<dbReference type="EMBL" id="CAJVPY010069705">
    <property type="protein sequence ID" value="CAG8827465.1"/>
    <property type="molecule type" value="Genomic_DNA"/>
</dbReference>